<evidence type="ECO:0000256" key="1">
    <source>
        <dbReference type="HAMAP-Rule" id="MF_00934"/>
    </source>
</evidence>
<organism evidence="2 3">
    <name type="scientific">Xanthomonas translucens pv. translucens DSM 18974</name>
    <dbReference type="NCBI Taxonomy" id="1261556"/>
    <lineage>
        <taxon>Bacteria</taxon>
        <taxon>Pseudomonadati</taxon>
        <taxon>Pseudomonadota</taxon>
        <taxon>Gammaproteobacteria</taxon>
        <taxon>Lysobacterales</taxon>
        <taxon>Lysobacteraceae</taxon>
        <taxon>Xanthomonas</taxon>
        <taxon>Xanthomonas translucens group</taxon>
    </lineage>
</organism>
<feature type="site" description="Interaction with substrate rRNA" evidence="1">
    <location>
        <position position="3"/>
    </location>
</feature>
<feature type="binding site" evidence="1">
    <location>
        <position position="136"/>
    </location>
    <ligand>
        <name>S-adenosyl-L-methionine</name>
        <dbReference type="ChEBI" id="CHEBI:59789"/>
    </ligand>
</feature>
<dbReference type="GO" id="GO:0070475">
    <property type="term" value="P:rRNA base methylation"/>
    <property type="evidence" value="ECO:0007669"/>
    <property type="project" value="UniProtKB-UniRule"/>
</dbReference>
<proteinExistence type="inferred from homology"/>
<dbReference type="GeneID" id="66890393"/>
<comment type="function">
    <text evidence="1">Specifically methylates the adenine in position 2030 of 23S rRNA.</text>
</comment>
<feature type="binding site" evidence="1">
    <location>
        <position position="118"/>
    </location>
    <ligand>
        <name>S-adenosyl-L-methionine</name>
        <dbReference type="ChEBI" id="CHEBI:59789"/>
    </ligand>
</feature>
<comment type="similarity">
    <text evidence="1">Belongs to the RlmJ family.</text>
</comment>
<dbReference type="EC" id="2.1.1.266" evidence="1"/>
<keyword evidence="1" id="KW-0694">RNA-binding</keyword>
<evidence type="ECO:0000313" key="2">
    <source>
        <dbReference type="EMBL" id="SCB04113.1"/>
    </source>
</evidence>
<feature type="binding site" evidence="1">
    <location>
        <begin position="161"/>
        <end position="162"/>
    </location>
    <ligand>
        <name>S-adenosyl-L-methionine</name>
        <dbReference type="ChEBI" id="CHEBI:59789"/>
    </ligand>
</feature>
<name>A0A1C3TLE6_XANCT</name>
<evidence type="ECO:0000313" key="3">
    <source>
        <dbReference type="Proteomes" id="UP000093071"/>
    </source>
</evidence>
<dbReference type="GO" id="GO:0005829">
    <property type="term" value="C:cytosol"/>
    <property type="evidence" value="ECO:0007669"/>
    <property type="project" value="TreeGrafter"/>
</dbReference>
<dbReference type="RefSeq" id="WP_003472967.1">
    <property type="nucleotide sequence ID" value="NZ_LT604072.1"/>
</dbReference>
<dbReference type="PANTHER" id="PTHR37426:SF1">
    <property type="entry name" value="RIBOSOMAL RNA LARGE SUBUNIT METHYLTRANSFERASE J"/>
    <property type="match status" value="1"/>
</dbReference>
<comment type="catalytic activity">
    <reaction evidence="1">
        <text>adenosine(2030) in 23S rRNA + S-adenosyl-L-methionine = N(6)-methyladenosine(2030) in 23S rRNA + S-adenosyl-L-homocysteine + H(+)</text>
        <dbReference type="Rhea" id="RHEA:43736"/>
        <dbReference type="Rhea" id="RHEA-COMP:10668"/>
        <dbReference type="Rhea" id="RHEA-COMP:10669"/>
        <dbReference type="ChEBI" id="CHEBI:15378"/>
        <dbReference type="ChEBI" id="CHEBI:57856"/>
        <dbReference type="ChEBI" id="CHEBI:59789"/>
        <dbReference type="ChEBI" id="CHEBI:74411"/>
        <dbReference type="ChEBI" id="CHEBI:74449"/>
        <dbReference type="EC" id="2.1.1.266"/>
    </reaction>
</comment>
<feature type="binding site" evidence="1">
    <location>
        <position position="41"/>
    </location>
    <ligand>
        <name>S-adenosyl-L-methionine</name>
        <dbReference type="ChEBI" id="CHEBI:59789"/>
    </ligand>
</feature>
<sequence length="304" mass="33337">MNYRHAYHAGNHADALKHTVLLALIHALKRKDSPFFVLDTHAGRGRYLFAGSEARKTGEAAAGVLKLMGQPTLPEVLERYLRAVQADNPVPVGAKDASPSQKPARPCAGIQLKHYPGSPLLVAQAMREQDRLAACELQPEEAAELKTLFANDRRVQVHAGDGYAAIKAFVPPRAGAAKIGRGLVLIDPPYESQDAEYPLIAAALRETLTRWPQAMCAVWYPIKQRRSLQPFFRKAAAMPAKSALLAELQVRPDDSPLRLNGSGMLLLNPPWQFEQALASALPALKVHLGETGASTRLEWLKREE</sequence>
<keyword evidence="1" id="KW-0949">S-adenosyl-L-methionine</keyword>
<feature type="binding site" evidence="1">
    <location>
        <position position="18"/>
    </location>
    <ligand>
        <name>S-adenosyl-L-methionine</name>
        <dbReference type="ChEBI" id="CHEBI:59789"/>
    </ligand>
</feature>
<dbReference type="EMBL" id="LT604072">
    <property type="protein sequence ID" value="SCB04113.1"/>
    <property type="molecule type" value="Genomic_DNA"/>
</dbReference>
<dbReference type="GO" id="GO:0003723">
    <property type="term" value="F:RNA binding"/>
    <property type="evidence" value="ECO:0007669"/>
    <property type="project" value="UniProtKB-UniRule"/>
</dbReference>
<comment type="subunit">
    <text evidence="1">Monomer.</text>
</comment>
<reference evidence="3" key="1">
    <citation type="submission" date="2016-07" db="EMBL/GenBank/DDBJ databases">
        <authorList>
            <person name="Jaenicke Sebastian"/>
        </authorList>
    </citation>
    <scope>NUCLEOTIDE SEQUENCE [LARGE SCALE GENOMIC DNA]</scope>
</reference>
<dbReference type="SUPFAM" id="SSF53335">
    <property type="entry name" value="S-adenosyl-L-methionine-dependent methyltransferases"/>
    <property type="match status" value="1"/>
</dbReference>
<feature type="active site" description="Proton acceptor" evidence="1">
    <location>
        <position position="187"/>
    </location>
</feature>
<dbReference type="PANTHER" id="PTHR37426">
    <property type="entry name" value="RIBOSOMAL RNA LARGE SUBUNIT METHYLTRANSFERASE J"/>
    <property type="match status" value="1"/>
</dbReference>
<protein>
    <recommendedName>
        <fullName evidence="1">Ribosomal RNA large subunit methyltransferase J</fullName>
        <ecNumber evidence="1">2.1.1.266</ecNumber>
    </recommendedName>
    <alternativeName>
        <fullName evidence="1">23S rRNA (adenine(2030)-N6)-methyltransferase</fullName>
    </alternativeName>
    <alternativeName>
        <fullName evidence="1">23S rRNA m6A2030 methyltransferase</fullName>
    </alternativeName>
</protein>
<feature type="binding site" evidence="1">
    <location>
        <position position="187"/>
    </location>
    <ligand>
        <name>S-adenosyl-L-methionine</name>
        <dbReference type="ChEBI" id="CHEBI:59789"/>
    </ligand>
</feature>
<accession>A0A1C3TLE6</accession>
<gene>
    <name evidence="1" type="primary">rlmJ</name>
    <name evidence="2" type="ORF">BN444_02484</name>
</gene>
<dbReference type="GO" id="GO:0036307">
    <property type="term" value="F:23S rRNA (adenine(2030)-N(6))-methyltransferase activity"/>
    <property type="evidence" value="ECO:0007669"/>
    <property type="project" value="UniProtKB-UniRule"/>
</dbReference>
<dbReference type="PATRIC" id="fig|1261556.5.peg.1408"/>
<dbReference type="InterPro" id="IPR007473">
    <property type="entry name" value="RlmJ"/>
</dbReference>
<dbReference type="Proteomes" id="UP000093071">
    <property type="component" value="Chromosome I"/>
</dbReference>
<dbReference type="InterPro" id="IPR029063">
    <property type="entry name" value="SAM-dependent_MTases_sf"/>
</dbReference>
<dbReference type="Pfam" id="PF04378">
    <property type="entry name" value="RsmJ"/>
    <property type="match status" value="2"/>
</dbReference>
<keyword evidence="1" id="KW-0698">rRNA processing</keyword>
<keyword evidence="1" id="KW-0489">Methyltransferase</keyword>
<keyword evidence="1" id="KW-0808">Transferase</keyword>
<dbReference type="HAMAP" id="MF_00934">
    <property type="entry name" value="23SrRNA_methyltr_J"/>
    <property type="match status" value="1"/>
</dbReference>
<dbReference type="AlphaFoldDB" id="A0A1C3TLE6"/>
<dbReference type="Gene3D" id="3.40.50.150">
    <property type="entry name" value="Vaccinia Virus protein VP39"/>
    <property type="match status" value="1"/>
</dbReference>